<feature type="domain" description="Response regulatory" evidence="12">
    <location>
        <begin position="3"/>
        <end position="120"/>
    </location>
</feature>
<dbReference type="InterPro" id="IPR011006">
    <property type="entry name" value="CheY-like_superfamily"/>
</dbReference>
<dbReference type="SUPFAM" id="SSF52172">
    <property type="entry name" value="CheY-like"/>
    <property type="match status" value="1"/>
</dbReference>
<dbReference type="OrthoDB" id="159632at2"/>
<evidence type="ECO:0000256" key="7">
    <source>
        <dbReference type="ARBA" id="ARBA00023125"/>
    </source>
</evidence>
<dbReference type="Proteomes" id="UP000199158">
    <property type="component" value="Unassembled WGS sequence"/>
</dbReference>
<evidence type="ECO:0000256" key="6">
    <source>
        <dbReference type="ARBA" id="ARBA00023015"/>
    </source>
</evidence>
<evidence type="ECO:0000256" key="8">
    <source>
        <dbReference type="ARBA" id="ARBA00023163"/>
    </source>
</evidence>
<feature type="modified residue" description="4-aspartylphosphate" evidence="10">
    <location>
        <position position="55"/>
    </location>
</feature>
<keyword evidence="8" id="KW-0804">Transcription</keyword>
<comment type="function">
    <text evidence="9">May play the central regulatory role in sporulation. It may be an element of the effector pathway responsible for the activation of sporulation genes in response to nutritional stress. Spo0A may act in concert with spo0H (a sigma factor) to control the expression of some genes that are critical to the sporulation process.</text>
</comment>
<accession>A0A1H7ZRJ9</accession>
<feature type="domain" description="HTH araC/xylS-type" evidence="11">
    <location>
        <begin position="154"/>
        <end position="252"/>
    </location>
</feature>
<keyword evidence="4 10" id="KW-0597">Phosphoprotein</keyword>
<dbReference type="RefSeq" id="WP_092751970.1">
    <property type="nucleotide sequence ID" value="NZ_FOCG01000001.1"/>
</dbReference>
<evidence type="ECO:0000256" key="3">
    <source>
        <dbReference type="ARBA" id="ARBA00022490"/>
    </source>
</evidence>
<keyword evidence="7" id="KW-0238">DNA-binding</keyword>
<dbReference type="InterPro" id="IPR001789">
    <property type="entry name" value="Sig_transdc_resp-reg_receiver"/>
</dbReference>
<evidence type="ECO:0000256" key="1">
    <source>
        <dbReference type="ARBA" id="ARBA00004496"/>
    </source>
</evidence>
<dbReference type="GO" id="GO:0003700">
    <property type="term" value="F:DNA-binding transcription factor activity"/>
    <property type="evidence" value="ECO:0007669"/>
    <property type="project" value="InterPro"/>
</dbReference>
<evidence type="ECO:0000313" key="14">
    <source>
        <dbReference type="Proteomes" id="UP000199158"/>
    </source>
</evidence>
<dbReference type="GO" id="GO:0005737">
    <property type="term" value="C:cytoplasm"/>
    <property type="evidence" value="ECO:0007669"/>
    <property type="project" value="UniProtKB-SubCell"/>
</dbReference>
<evidence type="ECO:0000256" key="2">
    <source>
        <dbReference type="ARBA" id="ARBA00018672"/>
    </source>
</evidence>
<evidence type="ECO:0000256" key="9">
    <source>
        <dbReference type="ARBA" id="ARBA00024867"/>
    </source>
</evidence>
<comment type="subcellular location">
    <subcellularLocation>
        <location evidence="1">Cytoplasm</location>
    </subcellularLocation>
</comment>
<dbReference type="PROSITE" id="PS50110">
    <property type="entry name" value="RESPONSE_REGULATORY"/>
    <property type="match status" value="1"/>
</dbReference>
<dbReference type="GO" id="GO:0000160">
    <property type="term" value="P:phosphorelay signal transduction system"/>
    <property type="evidence" value="ECO:0007669"/>
    <property type="project" value="UniProtKB-KW"/>
</dbReference>
<keyword evidence="3" id="KW-0963">Cytoplasm</keyword>
<dbReference type="GO" id="GO:0043565">
    <property type="term" value="F:sequence-specific DNA binding"/>
    <property type="evidence" value="ECO:0007669"/>
    <property type="project" value="InterPro"/>
</dbReference>
<dbReference type="Gene3D" id="1.10.10.60">
    <property type="entry name" value="Homeodomain-like"/>
    <property type="match status" value="2"/>
</dbReference>
<keyword evidence="6" id="KW-0805">Transcription regulation</keyword>
<dbReference type="SMART" id="SM00342">
    <property type="entry name" value="HTH_ARAC"/>
    <property type="match status" value="1"/>
</dbReference>
<dbReference type="CDD" id="cd17536">
    <property type="entry name" value="REC_YesN-like"/>
    <property type="match status" value="1"/>
</dbReference>
<dbReference type="EMBL" id="FOCG01000001">
    <property type="protein sequence ID" value="SEM61272.1"/>
    <property type="molecule type" value="Genomic_DNA"/>
</dbReference>
<evidence type="ECO:0000256" key="10">
    <source>
        <dbReference type="PROSITE-ProRule" id="PRU00169"/>
    </source>
</evidence>
<evidence type="ECO:0000259" key="11">
    <source>
        <dbReference type="PROSITE" id="PS01124"/>
    </source>
</evidence>
<dbReference type="Pfam" id="PF00072">
    <property type="entry name" value="Response_reg"/>
    <property type="match status" value="1"/>
</dbReference>
<dbReference type="InterPro" id="IPR020449">
    <property type="entry name" value="Tscrpt_reg_AraC-type_HTH"/>
</dbReference>
<dbReference type="SMART" id="SM00448">
    <property type="entry name" value="REC"/>
    <property type="match status" value="1"/>
</dbReference>
<dbReference type="Pfam" id="PF12833">
    <property type="entry name" value="HTH_18"/>
    <property type="match status" value="1"/>
</dbReference>
<dbReference type="AlphaFoldDB" id="A0A1H7ZRJ9"/>
<dbReference type="PANTHER" id="PTHR42713">
    <property type="entry name" value="HISTIDINE KINASE-RELATED"/>
    <property type="match status" value="1"/>
</dbReference>
<proteinExistence type="predicted"/>
<dbReference type="PANTHER" id="PTHR42713:SF3">
    <property type="entry name" value="TRANSCRIPTIONAL REGULATORY PROTEIN HPTR"/>
    <property type="match status" value="1"/>
</dbReference>
<dbReference type="SUPFAM" id="SSF46689">
    <property type="entry name" value="Homeodomain-like"/>
    <property type="match status" value="1"/>
</dbReference>
<evidence type="ECO:0000256" key="5">
    <source>
        <dbReference type="ARBA" id="ARBA00023012"/>
    </source>
</evidence>
<evidence type="ECO:0000313" key="13">
    <source>
        <dbReference type="EMBL" id="SEM61272.1"/>
    </source>
</evidence>
<dbReference type="STRING" id="474960.SAMN05216180_0856"/>
<keyword evidence="5" id="KW-0902">Two-component regulatory system</keyword>
<keyword evidence="14" id="KW-1185">Reference proteome</keyword>
<dbReference type="PRINTS" id="PR00032">
    <property type="entry name" value="HTHARAC"/>
</dbReference>
<organism evidence="13 14">
    <name type="scientific">Hydrogenoanaerobacterium saccharovorans</name>
    <dbReference type="NCBI Taxonomy" id="474960"/>
    <lineage>
        <taxon>Bacteria</taxon>
        <taxon>Bacillati</taxon>
        <taxon>Bacillota</taxon>
        <taxon>Clostridia</taxon>
        <taxon>Eubacteriales</taxon>
        <taxon>Oscillospiraceae</taxon>
        <taxon>Hydrogenoanaerobacterium</taxon>
    </lineage>
</organism>
<sequence length="253" mass="29169">MYTLLIVDDEPNILEGVRYMVDWKHYGVTRIETATTCPDALARAVDCKPDIALVDVRIGNDYGYDLINRLNDIGLKVNYIMMSGYGNFRFACEALRCGALDYLLKPIRTDKLEECLKRIIVENLHGTLPEAENNEEDIDPVLGVHYNTLPSLICKILLMVKAEYNENITLKSIADRFRMNPTYLGQLFIKEMRLKFSEYLMIYRLTAASKRILNTNDTIASIASDVGYSNLNYFYQHFHSYYNITPSEMRAQK</sequence>
<dbReference type="InterPro" id="IPR051552">
    <property type="entry name" value="HptR"/>
</dbReference>
<dbReference type="Gene3D" id="3.40.50.2300">
    <property type="match status" value="1"/>
</dbReference>
<evidence type="ECO:0000256" key="4">
    <source>
        <dbReference type="ARBA" id="ARBA00022553"/>
    </source>
</evidence>
<dbReference type="InterPro" id="IPR018060">
    <property type="entry name" value="HTH_AraC"/>
</dbReference>
<evidence type="ECO:0000259" key="12">
    <source>
        <dbReference type="PROSITE" id="PS50110"/>
    </source>
</evidence>
<protein>
    <recommendedName>
        <fullName evidence="2">Stage 0 sporulation protein A homolog</fullName>
    </recommendedName>
</protein>
<dbReference type="InterPro" id="IPR009057">
    <property type="entry name" value="Homeodomain-like_sf"/>
</dbReference>
<name>A0A1H7ZRJ9_9FIRM</name>
<gene>
    <name evidence="13" type="ORF">SAMN05216180_0856</name>
</gene>
<reference evidence="13 14" key="1">
    <citation type="submission" date="2016-10" db="EMBL/GenBank/DDBJ databases">
        <authorList>
            <person name="de Groot N.N."/>
        </authorList>
    </citation>
    <scope>NUCLEOTIDE SEQUENCE [LARGE SCALE GENOMIC DNA]</scope>
    <source>
        <strain evidence="13 14">CGMCC 1.5070</strain>
    </source>
</reference>
<dbReference type="PROSITE" id="PS01124">
    <property type="entry name" value="HTH_ARAC_FAMILY_2"/>
    <property type="match status" value="1"/>
</dbReference>